<dbReference type="OrthoDB" id="7193412at2"/>
<keyword evidence="2" id="KW-1133">Transmembrane helix</keyword>
<protein>
    <submittedName>
        <fullName evidence="3">Uncharacterized protein</fullName>
    </submittedName>
</protein>
<organism evidence="3">
    <name type="scientific">Caulobacter sp. (strain K31)</name>
    <dbReference type="NCBI Taxonomy" id="366602"/>
    <lineage>
        <taxon>Bacteria</taxon>
        <taxon>Pseudomonadati</taxon>
        <taxon>Pseudomonadota</taxon>
        <taxon>Alphaproteobacteria</taxon>
        <taxon>Caulobacterales</taxon>
        <taxon>Caulobacteraceae</taxon>
        <taxon>Caulobacter</taxon>
    </lineage>
</organism>
<reference evidence="3" key="1">
    <citation type="submission" date="2008-01" db="EMBL/GenBank/DDBJ databases">
        <title>Complete sequence of chromosome of Caulobacter sp. K31.</title>
        <authorList>
            <consortium name="US DOE Joint Genome Institute"/>
            <person name="Copeland A."/>
            <person name="Lucas S."/>
            <person name="Lapidus A."/>
            <person name="Barry K."/>
            <person name="Glavina del Rio T."/>
            <person name="Dalin E."/>
            <person name="Tice H."/>
            <person name="Pitluck S."/>
            <person name="Bruce D."/>
            <person name="Goodwin L."/>
            <person name="Thompson L.S."/>
            <person name="Brettin T."/>
            <person name="Detter J.C."/>
            <person name="Han C."/>
            <person name="Schmutz J."/>
            <person name="Larimer F."/>
            <person name="Land M."/>
            <person name="Hauser L."/>
            <person name="Kyrpides N."/>
            <person name="Kim E."/>
            <person name="Stephens C."/>
            <person name="Richardson P."/>
        </authorList>
    </citation>
    <scope>NUCLEOTIDE SEQUENCE [LARGE SCALE GENOMIC DNA]</scope>
    <source>
        <strain evidence="3">K31</strain>
    </source>
</reference>
<sequence length="255" mass="27578">MYQSEFPVDAPVPIFDPTLLAGIALVVLAVAILTYYVGKHVGGRGRDDRWREVPKTIHEAIKAKCVAATSAPSGELLYKAQDLVEEVQRRVGPVLMFGGPCAKALKGVQEALKGEPVEEKPKDKDKPKGPHAGKKDDKPGHDDGHGGAHGGGAGHKSETELELAAANVTILGGQTLVLTGHRLAHEPGHAPEEPKEDPPKVLDHKDYSRQVRMAVVEFSDFWSRGDCLNELQRCQAALTKTEPFHKSGYKGAEEH</sequence>
<evidence type="ECO:0000256" key="1">
    <source>
        <dbReference type="SAM" id="MobiDB-lite"/>
    </source>
</evidence>
<evidence type="ECO:0000256" key="2">
    <source>
        <dbReference type="SAM" id="Phobius"/>
    </source>
</evidence>
<gene>
    <name evidence="3" type="ordered locus">Caul_3191</name>
</gene>
<dbReference type="STRING" id="366602.Caul_3191"/>
<name>B0T2R7_CAUSK</name>
<evidence type="ECO:0000313" key="3">
    <source>
        <dbReference type="EMBL" id="ABZ72318.1"/>
    </source>
</evidence>
<keyword evidence="2" id="KW-0472">Membrane</keyword>
<dbReference type="EMBL" id="CP000927">
    <property type="protein sequence ID" value="ABZ72318.1"/>
    <property type="molecule type" value="Genomic_DNA"/>
</dbReference>
<feature type="transmembrane region" description="Helical" evidence="2">
    <location>
        <begin position="20"/>
        <end position="38"/>
    </location>
</feature>
<dbReference type="KEGG" id="cak:Caul_3191"/>
<feature type="region of interest" description="Disordered" evidence="1">
    <location>
        <begin position="112"/>
        <end position="157"/>
    </location>
</feature>
<dbReference type="AlphaFoldDB" id="B0T2R7"/>
<accession>B0T2R7</accession>
<keyword evidence="2" id="KW-0812">Transmembrane</keyword>
<feature type="compositionally biased region" description="Basic and acidic residues" evidence="1">
    <location>
        <begin position="112"/>
        <end position="146"/>
    </location>
</feature>
<dbReference type="HOGENOM" id="CLU_1088574_0_0_5"/>
<dbReference type="eggNOG" id="ENOG502ZRTI">
    <property type="taxonomic scope" value="Bacteria"/>
</dbReference>
<proteinExistence type="predicted"/>